<protein>
    <submittedName>
        <fullName evidence="2">Uncharacterized protein</fullName>
    </submittedName>
</protein>
<sequence>MGQEWGIAYGKRASQVNMTRNVNNNTVGNTHQSAIEMQVKSKIVWVLFRVFLSSFYFCLFILRYLAIAHILITNKLPPRQADKDKNLKRSAHMDLGSRMNDTHVHYDTIPHSWTIFNGLLLVVSAAPRPNCNGWGIAYGCQFKKEWRGHPDKNSLYDKLFSEADKIRRQDSKRGPWVNDVENGGIKKRDYRGMN</sequence>
<organism evidence="2 3">
    <name type="scientific">Porites evermanni</name>
    <dbReference type="NCBI Taxonomy" id="104178"/>
    <lineage>
        <taxon>Eukaryota</taxon>
        <taxon>Metazoa</taxon>
        <taxon>Cnidaria</taxon>
        <taxon>Anthozoa</taxon>
        <taxon>Hexacorallia</taxon>
        <taxon>Scleractinia</taxon>
        <taxon>Fungiina</taxon>
        <taxon>Poritidae</taxon>
        <taxon>Porites</taxon>
    </lineage>
</organism>
<evidence type="ECO:0000256" key="1">
    <source>
        <dbReference type="SAM" id="Phobius"/>
    </source>
</evidence>
<keyword evidence="1" id="KW-0812">Transmembrane</keyword>
<name>A0ABN8SUC5_9CNID</name>
<feature type="transmembrane region" description="Helical" evidence="1">
    <location>
        <begin position="43"/>
        <end position="66"/>
    </location>
</feature>
<accession>A0ABN8SUC5</accession>
<gene>
    <name evidence="2" type="ORF">PEVE_00027907</name>
</gene>
<keyword evidence="1" id="KW-0472">Membrane</keyword>
<reference evidence="2 3" key="1">
    <citation type="submission" date="2022-05" db="EMBL/GenBank/DDBJ databases">
        <authorList>
            <consortium name="Genoscope - CEA"/>
            <person name="William W."/>
        </authorList>
    </citation>
    <scope>NUCLEOTIDE SEQUENCE [LARGE SCALE GENOMIC DNA]</scope>
</reference>
<keyword evidence="1" id="KW-1133">Transmembrane helix</keyword>
<dbReference type="EMBL" id="CALNXI010003850">
    <property type="protein sequence ID" value="CAH3194471.1"/>
    <property type="molecule type" value="Genomic_DNA"/>
</dbReference>
<evidence type="ECO:0000313" key="2">
    <source>
        <dbReference type="EMBL" id="CAH3194471.1"/>
    </source>
</evidence>
<proteinExistence type="predicted"/>
<evidence type="ECO:0000313" key="3">
    <source>
        <dbReference type="Proteomes" id="UP001159427"/>
    </source>
</evidence>
<keyword evidence="3" id="KW-1185">Reference proteome</keyword>
<comment type="caution">
    <text evidence="2">The sequence shown here is derived from an EMBL/GenBank/DDBJ whole genome shotgun (WGS) entry which is preliminary data.</text>
</comment>
<dbReference type="Proteomes" id="UP001159427">
    <property type="component" value="Unassembled WGS sequence"/>
</dbReference>